<dbReference type="Gene3D" id="3.40.50.300">
    <property type="entry name" value="P-loop containing nucleotide triphosphate hydrolases"/>
    <property type="match status" value="1"/>
</dbReference>
<dbReference type="InterPro" id="IPR051055">
    <property type="entry name" value="PIF1_helicase"/>
</dbReference>
<keyword evidence="1" id="KW-0227">DNA damage</keyword>
<dbReference type="GO" id="GO:0043139">
    <property type="term" value="F:5'-3' DNA helicase activity"/>
    <property type="evidence" value="ECO:0007669"/>
    <property type="project" value="UniProtKB-EC"/>
</dbReference>
<reference evidence="3 4" key="1">
    <citation type="journal article" date="2019" name="Nat. Ecol. Evol.">
        <title>Megaphylogeny resolves global patterns of mushroom evolution.</title>
        <authorList>
            <person name="Varga T."/>
            <person name="Krizsan K."/>
            <person name="Foldi C."/>
            <person name="Dima B."/>
            <person name="Sanchez-Garcia M."/>
            <person name="Sanchez-Ramirez S."/>
            <person name="Szollosi G.J."/>
            <person name="Szarkandi J.G."/>
            <person name="Papp V."/>
            <person name="Albert L."/>
            <person name="Andreopoulos W."/>
            <person name="Angelini C."/>
            <person name="Antonin V."/>
            <person name="Barry K.W."/>
            <person name="Bougher N.L."/>
            <person name="Buchanan P."/>
            <person name="Buyck B."/>
            <person name="Bense V."/>
            <person name="Catcheside P."/>
            <person name="Chovatia M."/>
            <person name="Cooper J."/>
            <person name="Damon W."/>
            <person name="Desjardin D."/>
            <person name="Finy P."/>
            <person name="Geml J."/>
            <person name="Haridas S."/>
            <person name="Hughes K."/>
            <person name="Justo A."/>
            <person name="Karasinski D."/>
            <person name="Kautmanova I."/>
            <person name="Kiss B."/>
            <person name="Kocsube S."/>
            <person name="Kotiranta H."/>
            <person name="LaButti K.M."/>
            <person name="Lechner B.E."/>
            <person name="Liimatainen K."/>
            <person name="Lipzen A."/>
            <person name="Lukacs Z."/>
            <person name="Mihaltcheva S."/>
            <person name="Morgado L.N."/>
            <person name="Niskanen T."/>
            <person name="Noordeloos M.E."/>
            <person name="Ohm R.A."/>
            <person name="Ortiz-Santana B."/>
            <person name="Ovrebo C."/>
            <person name="Racz N."/>
            <person name="Riley R."/>
            <person name="Savchenko A."/>
            <person name="Shiryaev A."/>
            <person name="Soop K."/>
            <person name="Spirin V."/>
            <person name="Szebenyi C."/>
            <person name="Tomsovsky M."/>
            <person name="Tulloss R.E."/>
            <person name="Uehling J."/>
            <person name="Grigoriev I.V."/>
            <person name="Vagvolgyi C."/>
            <person name="Papp T."/>
            <person name="Martin F.M."/>
            <person name="Miettinen O."/>
            <person name="Hibbett D.S."/>
            <person name="Nagy L.G."/>
        </authorList>
    </citation>
    <scope>NUCLEOTIDE SEQUENCE [LARGE SCALE GENOMIC DNA]</scope>
    <source>
        <strain evidence="3 4">CBS 962.96</strain>
    </source>
</reference>
<evidence type="ECO:0000259" key="2">
    <source>
        <dbReference type="Pfam" id="PF05970"/>
    </source>
</evidence>
<feature type="domain" description="DNA helicase Pif1-like DEAD-box helicase" evidence="2">
    <location>
        <begin position="10"/>
        <end position="118"/>
    </location>
</feature>
<keyword evidence="4" id="KW-1185">Reference proteome</keyword>
<keyword evidence="1" id="KW-0233">DNA recombination</keyword>
<dbReference type="AlphaFoldDB" id="A0A4S8LRP6"/>
<dbReference type="InterPro" id="IPR010285">
    <property type="entry name" value="DNA_helicase_pif1-like_DEAD"/>
</dbReference>
<gene>
    <name evidence="3" type="ORF">K435DRAFT_673712</name>
</gene>
<dbReference type="GO" id="GO:0005524">
    <property type="term" value="F:ATP binding"/>
    <property type="evidence" value="ECO:0007669"/>
    <property type="project" value="UniProtKB-KW"/>
</dbReference>
<dbReference type="PANTHER" id="PTHR47642">
    <property type="entry name" value="ATP-DEPENDENT DNA HELICASE"/>
    <property type="match status" value="1"/>
</dbReference>
<keyword evidence="1" id="KW-0234">DNA repair</keyword>
<protein>
    <recommendedName>
        <fullName evidence="1">ATP-dependent DNA helicase</fullName>
        <ecNumber evidence="1">5.6.2.3</ecNumber>
    </recommendedName>
</protein>
<dbReference type="PANTHER" id="PTHR47642:SF5">
    <property type="entry name" value="ATP-DEPENDENT DNA HELICASE"/>
    <property type="match status" value="1"/>
</dbReference>
<dbReference type="Proteomes" id="UP000297245">
    <property type="component" value="Unassembled WGS sequence"/>
</dbReference>
<sequence length="138" mass="15156">MQPVEERVVLSPEQQNVLDLVKRGENVFFTGPAGTGKSVLLREIVKALRTKYQGDSMAIAVTAPTGIAGLNIGGGTIHSFSGIRLGKEKVEKLANSIYHNKLASERWKKVRTLIIDESKYPSYGSVILTDQFTFSIYA</sequence>
<evidence type="ECO:0000313" key="3">
    <source>
        <dbReference type="EMBL" id="THU91663.1"/>
    </source>
</evidence>
<proteinExistence type="inferred from homology"/>
<comment type="similarity">
    <text evidence="1">Belongs to the helicase family.</text>
</comment>
<evidence type="ECO:0000313" key="4">
    <source>
        <dbReference type="Proteomes" id="UP000297245"/>
    </source>
</evidence>
<dbReference type="GO" id="GO:0006281">
    <property type="term" value="P:DNA repair"/>
    <property type="evidence" value="ECO:0007669"/>
    <property type="project" value="UniProtKB-KW"/>
</dbReference>
<dbReference type="InterPro" id="IPR027417">
    <property type="entry name" value="P-loop_NTPase"/>
</dbReference>
<dbReference type="SUPFAM" id="SSF52540">
    <property type="entry name" value="P-loop containing nucleoside triphosphate hydrolases"/>
    <property type="match status" value="1"/>
</dbReference>
<keyword evidence="1" id="KW-0547">Nucleotide-binding</keyword>
<dbReference type="GO" id="GO:0000723">
    <property type="term" value="P:telomere maintenance"/>
    <property type="evidence" value="ECO:0007669"/>
    <property type="project" value="InterPro"/>
</dbReference>
<name>A0A4S8LRP6_DENBC</name>
<keyword evidence="1" id="KW-0378">Hydrolase</keyword>
<dbReference type="OrthoDB" id="432234at2759"/>
<dbReference type="GO" id="GO:0006310">
    <property type="term" value="P:DNA recombination"/>
    <property type="evidence" value="ECO:0007669"/>
    <property type="project" value="UniProtKB-KW"/>
</dbReference>
<comment type="catalytic activity">
    <reaction evidence="1">
        <text>ATP + H2O = ADP + phosphate + H(+)</text>
        <dbReference type="Rhea" id="RHEA:13065"/>
        <dbReference type="ChEBI" id="CHEBI:15377"/>
        <dbReference type="ChEBI" id="CHEBI:15378"/>
        <dbReference type="ChEBI" id="CHEBI:30616"/>
        <dbReference type="ChEBI" id="CHEBI:43474"/>
        <dbReference type="ChEBI" id="CHEBI:456216"/>
        <dbReference type="EC" id="5.6.2.3"/>
    </reaction>
</comment>
<dbReference type="EC" id="5.6.2.3" evidence="1"/>
<dbReference type="Pfam" id="PF05970">
    <property type="entry name" value="PIF1"/>
    <property type="match status" value="1"/>
</dbReference>
<comment type="cofactor">
    <cofactor evidence="1">
        <name>Mg(2+)</name>
        <dbReference type="ChEBI" id="CHEBI:18420"/>
    </cofactor>
</comment>
<keyword evidence="1" id="KW-0067">ATP-binding</keyword>
<organism evidence="3 4">
    <name type="scientific">Dendrothele bispora (strain CBS 962.96)</name>
    <dbReference type="NCBI Taxonomy" id="1314807"/>
    <lineage>
        <taxon>Eukaryota</taxon>
        <taxon>Fungi</taxon>
        <taxon>Dikarya</taxon>
        <taxon>Basidiomycota</taxon>
        <taxon>Agaricomycotina</taxon>
        <taxon>Agaricomycetes</taxon>
        <taxon>Agaricomycetidae</taxon>
        <taxon>Agaricales</taxon>
        <taxon>Agaricales incertae sedis</taxon>
        <taxon>Dendrothele</taxon>
    </lineage>
</organism>
<dbReference type="GO" id="GO:0016887">
    <property type="term" value="F:ATP hydrolysis activity"/>
    <property type="evidence" value="ECO:0007669"/>
    <property type="project" value="RHEA"/>
</dbReference>
<accession>A0A4S8LRP6</accession>
<evidence type="ECO:0000256" key="1">
    <source>
        <dbReference type="RuleBase" id="RU363044"/>
    </source>
</evidence>
<dbReference type="EMBL" id="ML179301">
    <property type="protein sequence ID" value="THU91663.1"/>
    <property type="molecule type" value="Genomic_DNA"/>
</dbReference>
<keyword evidence="1" id="KW-0347">Helicase</keyword>